<evidence type="ECO:0000313" key="3">
    <source>
        <dbReference type="Proteomes" id="UP000828390"/>
    </source>
</evidence>
<keyword evidence="3" id="KW-1185">Reference proteome</keyword>
<dbReference type="AlphaFoldDB" id="A0A9D4EGX0"/>
<evidence type="ECO:0000256" key="1">
    <source>
        <dbReference type="SAM" id="MobiDB-lite"/>
    </source>
</evidence>
<reference evidence="2" key="1">
    <citation type="journal article" date="2019" name="bioRxiv">
        <title>The Genome of the Zebra Mussel, Dreissena polymorpha: A Resource for Invasive Species Research.</title>
        <authorList>
            <person name="McCartney M.A."/>
            <person name="Auch B."/>
            <person name="Kono T."/>
            <person name="Mallez S."/>
            <person name="Zhang Y."/>
            <person name="Obille A."/>
            <person name="Becker A."/>
            <person name="Abrahante J.E."/>
            <person name="Garbe J."/>
            <person name="Badalamenti J.P."/>
            <person name="Herman A."/>
            <person name="Mangelson H."/>
            <person name="Liachko I."/>
            <person name="Sullivan S."/>
            <person name="Sone E.D."/>
            <person name="Koren S."/>
            <person name="Silverstein K.A.T."/>
            <person name="Beckman K.B."/>
            <person name="Gohl D.M."/>
        </authorList>
    </citation>
    <scope>NUCLEOTIDE SEQUENCE</scope>
    <source>
        <strain evidence="2">Duluth1</strain>
        <tissue evidence="2">Whole animal</tissue>
    </source>
</reference>
<name>A0A9D4EGX0_DREPO</name>
<evidence type="ECO:0000313" key="2">
    <source>
        <dbReference type="EMBL" id="KAH3777857.1"/>
    </source>
</evidence>
<dbReference type="EMBL" id="JAIWYP010000009">
    <property type="protein sequence ID" value="KAH3777857.1"/>
    <property type="molecule type" value="Genomic_DNA"/>
</dbReference>
<accession>A0A9D4EGX0</accession>
<dbReference type="Proteomes" id="UP000828390">
    <property type="component" value="Unassembled WGS sequence"/>
</dbReference>
<proteinExistence type="predicted"/>
<gene>
    <name evidence="2" type="ORF">DPMN_179305</name>
</gene>
<protein>
    <submittedName>
        <fullName evidence="2">Uncharacterized protein</fullName>
    </submittedName>
</protein>
<comment type="caution">
    <text evidence="2">The sequence shown here is derived from an EMBL/GenBank/DDBJ whole genome shotgun (WGS) entry which is preliminary data.</text>
</comment>
<organism evidence="2 3">
    <name type="scientific">Dreissena polymorpha</name>
    <name type="common">Zebra mussel</name>
    <name type="synonym">Mytilus polymorpha</name>
    <dbReference type="NCBI Taxonomy" id="45954"/>
    <lineage>
        <taxon>Eukaryota</taxon>
        <taxon>Metazoa</taxon>
        <taxon>Spiralia</taxon>
        <taxon>Lophotrochozoa</taxon>
        <taxon>Mollusca</taxon>
        <taxon>Bivalvia</taxon>
        <taxon>Autobranchia</taxon>
        <taxon>Heteroconchia</taxon>
        <taxon>Euheterodonta</taxon>
        <taxon>Imparidentia</taxon>
        <taxon>Neoheterodontei</taxon>
        <taxon>Myida</taxon>
        <taxon>Dreissenoidea</taxon>
        <taxon>Dreissenidae</taxon>
        <taxon>Dreissena</taxon>
    </lineage>
</organism>
<feature type="compositionally biased region" description="Basic and acidic residues" evidence="1">
    <location>
        <begin position="1"/>
        <end position="12"/>
    </location>
</feature>
<reference evidence="2" key="2">
    <citation type="submission" date="2020-11" db="EMBL/GenBank/DDBJ databases">
        <authorList>
            <person name="McCartney M.A."/>
            <person name="Auch B."/>
            <person name="Kono T."/>
            <person name="Mallez S."/>
            <person name="Becker A."/>
            <person name="Gohl D.M."/>
            <person name="Silverstein K.A.T."/>
            <person name="Koren S."/>
            <person name="Bechman K.B."/>
            <person name="Herman A."/>
            <person name="Abrahante J.E."/>
            <person name="Garbe J."/>
        </authorList>
    </citation>
    <scope>NUCLEOTIDE SEQUENCE</scope>
    <source>
        <strain evidence="2">Duluth1</strain>
        <tissue evidence="2">Whole animal</tissue>
    </source>
</reference>
<feature type="region of interest" description="Disordered" evidence="1">
    <location>
        <begin position="1"/>
        <end position="40"/>
    </location>
</feature>
<sequence>MSSAHCFDHDGDGNDGSDGVNDDNNVGDGNDDGGVDDDNDGLVTVVVSFIS</sequence>
<feature type="compositionally biased region" description="Acidic residues" evidence="1">
    <location>
        <begin position="29"/>
        <end position="40"/>
    </location>
</feature>
<feature type="compositionally biased region" description="Low complexity" evidence="1">
    <location>
        <begin position="17"/>
        <end position="28"/>
    </location>
</feature>